<evidence type="ECO:0000256" key="1">
    <source>
        <dbReference type="ARBA" id="ARBA00009437"/>
    </source>
</evidence>
<comment type="similarity">
    <text evidence="1">Belongs to the LysR transcriptional regulatory family.</text>
</comment>
<keyword evidence="2" id="KW-0805">Transcription regulation</keyword>
<evidence type="ECO:0000256" key="4">
    <source>
        <dbReference type="ARBA" id="ARBA00023163"/>
    </source>
</evidence>
<dbReference type="AlphaFoldDB" id="A0A2U3KGQ6"/>
<dbReference type="InterPro" id="IPR036390">
    <property type="entry name" value="WH_DNA-bd_sf"/>
</dbReference>
<dbReference type="PANTHER" id="PTHR30126">
    <property type="entry name" value="HTH-TYPE TRANSCRIPTIONAL REGULATOR"/>
    <property type="match status" value="1"/>
</dbReference>
<dbReference type="InterPro" id="IPR005119">
    <property type="entry name" value="LysR_subst-bd"/>
</dbReference>
<evidence type="ECO:0000313" key="6">
    <source>
        <dbReference type="EMBL" id="SPF38838.1"/>
    </source>
</evidence>
<feature type="domain" description="HTH lysR-type" evidence="5">
    <location>
        <begin position="1"/>
        <end position="57"/>
    </location>
</feature>
<dbReference type="SUPFAM" id="SSF46785">
    <property type="entry name" value="Winged helix' DNA-binding domain"/>
    <property type="match status" value="1"/>
</dbReference>
<dbReference type="GO" id="GO:0003700">
    <property type="term" value="F:DNA-binding transcription factor activity"/>
    <property type="evidence" value="ECO:0007669"/>
    <property type="project" value="InterPro"/>
</dbReference>
<keyword evidence="3" id="KW-0238">DNA-binding</keyword>
<dbReference type="Proteomes" id="UP000238916">
    <property type="component" value="Unassembled WGS sequence"/>
</dbReference>
<organism evidence="6 7">
    <name type="scientific">Candidatus Desulfosporosinus infrequens</name>
    <dbReference type="NCBI Taxonomy" id="2043169"/>
    <lineage>
        <taxon>Bacteria</taxon>
        <taxon>Bacillati</taxon>
        <taxon>Bacillota</taxon>
        <taxon>Clostridia</taxon>
        <taxon>Eubacteriales</taxon>
        <taxon>Desulfitobacteriaceae</taxon>
        <taxon>Desulfosporosinus</taxon>
    </lineage>
</organism>
<dbReference type="PANTHER" id="PTHR30126:SF40">
    <property type="entry name" value="HTH-TYPE TRANSCRIPTIONAL REGULATOR GLTR"/>
    <property type="match status" value="1"/>
</dbReference>
<keyword evidence="4" id="KW-0804">Transcription</keyword>
<dbReference type="EMBL" id="OMOF01000110">
    <property type="protein sequence ID" value="SPF38838.1"/>
    <property type="molecule type" value="Genomic_DNA"/>
</dbReference>
<sequence length="294" mass="33349">MESNDLRIFKAVALAGSITKAAQILGYVQSNVTARIQKLETELKTQLFYRQHGMILTPAGERLLTHTVQILHMLDDAKKALNDSGEPTGRLSIGTNHTVSSLHLPKTLAHYHKVYPNVDLSLITSHADDLIIKVLHFQLDGAFVKSQSLNDDNLVKELVIEENLVLISNPEYNDIQTVCSKQFLLNTKGCPNRTQLEDWFKSENIYNVRYMEFNNLDSIIEGVIENLGVSFVPQSAIREYEERGLLKSFLIPPQYGSAKTFFIRHRDILMTNALLKFIEMIKKETPNQSTPPVR</sequence>
<dbReference type="InterPro" id="IPR036388">
    <property type="entry name" value="WH-like_DNA-bd_sf"/>
</dbReference>
<dbReference type="GO" id="GO:0000976">
    <property type="term" value="F:transcription cis-regulatory region binding"/>
    <property type="evidence" value="ECO:0007669"/>
    <property type="project" value="TreeGrafter"/>
</dbReference>
<evidence type="ECO:0000256" key="2">
    <source>
        <dbReference type="ARBA" id="ARBA00023015"/>
    </source>
</evidence>
<protein>
    <submittedName>
        <fullName evidence="6">HTH-type transcriptional regulator SoxR</fullName>
    </submittedName>
</protein>
<evidence type="ECO:0000259" key="5">
    <source>
        <dbReference type="PROSITE" id="PS50931"/>
    </source>
</evidence>
<accession>A0A2U3KGQ6</accession>
<reference evidence="7" key="1">
    <citation type="submission" date="2018-02" db="EMBL/GenBank/DDBJ databases">
        <authorList>
            <person name="Hausmann B."/>
        </authorList>
    </citation>
    <scope>NUCLEOTIDE SEQUENCE [LARGE SCALE GENOMIC DNA]</scope>
    <source>
        <strain evidence="7">Peat soil MAG SbF1</strain>
    </source>
</reference>
<dbReference type="PROSITE" id="PS50931">
    <property type="entry name" value="HTH_LYSR"/>
    <property type="match status" value="1"/>
</dbReference>
<dbReference type="OrthoDB" id="9785745at2"/>
<dbReference type="Gene3D" id="1.10.10.10">
    <property type="entry name" value="Winged helix-like DNA-binding domain superfamily/Winged helix DNA-binding domain"/>
    <property type="match status" value="1"/>
</dbReference>
<dbReference type="InterPro" id="IPR000847">
    <property type="entry name" value="LysR_HTH_N"/>
</dbReference>
<name>A0A2U3KGQ6_9FIRM</name>
<evidence type="ECO:0000313" key="7">
    <source>
        <dbReference type="Proteomes" id="UP000238916"/>
    </source>
</evidence>
<dbReference type="Pfam" id="PF00126">
    <property type="entry name" value="HTH_1"/>
    <property type="match status" value="1"/>
</dbReference>
<gene>
    <name evidence="6" type="primary">soxR</name>
    <name evidence="6" type="ORF">SBF1_1980012</name>
</gene>
<dbReference type="FunFam" id="1.10.10.10:FF:000001">
    <property type="entry name" value="LysR family transcriptional regulator"/>
    <property type="match status" value="1"/>
</dbReference>
<evidence type="ECO:0000256" key="3">
    <source>
        <dbReference type="ARBA" id="ARBA00023125"/>
    </source>
</evidence>
<dbReference type="SUPFAM" id="SSF53850">
    <property type="entry name" value="Periplasmic binding protein-like II"/>
    <property type="match status" value="1"/>
</dbReference>
<proteinExistence type="inferred from homology"/>
<dbReference type="Gene3D" id="3.40.190.10">
    <property type="entry name" value="Periplasmic binding protein-like II"/>
    <property type="match status" value="2"/>
</dbReference>
<dbReference type="Pfam" id="PF03466">
    <property type="entry name" value="LysR_substrate"/>
    <property type="match status" value="1"/>
</dbReference>